<evidence type="ECO:0008006" key="3">
    <source>
        <dbReference type="Google" id="ProtNLM"/>
    </source>
</evidence>
<evidence type="ECO:0000313" key="1">
    <source>
        <dbReference type="EMBL" id="KAF3582377.1"/>
    </source>
</evidence>
<keyword evidence="2" id="KW-1185">Reference proteome</keyword>
<comment type="caution">
    <text evidence="1">The sequence shown here is derived from an EMBL/GenBank/DDBJ whole genome shotgun (WGS) entry which is preliminary data.</text>
</comment>
<organism evidence="1 2">
    <name type="scientific">Brassica cretica</name>
    <name type="common">Mustard</name>
    <dbReference type="NCBI Taxonomy" id="69181"/>
    <lineage>
        <taxon>Eukaryota</taxon>
        <taxon>Viridiplantae</taxon>
        <taxon>Streptophyta</taxon>
        <taxon>Embryophyta</taxon>
        <taxon>Tracheophyta</taxon>
        <taxon>Spermatophyta</taxon>
        <taxon>Magnoliopsida</taxon>
        <taxon>eudicotyledons</taxon>
        <taxon>Gunneridae</taxon>
        <taxon>Pentapetalae</taxon>
        <taxon>rosids</taxon>
        <taxon>malvids</taxon>
        <taxon>Brassicales</taxon>
        <taxon>Brassicaceae</taxon>
        <taxon>Brassiceae</taxon>
        <taxon>Brassica</taxon>
    </lineage>
</organism>
<proteinExistence type="predicted"/>
<dbReference type="Proteomes" id="UP000266723">
    <property type="component" value="Unassembled WGS sequence"/>
</dbReference>
<dbReference type="EMBL" id="QGKV02000649">
    <property type="protein sequence ID" value="KAF3582377.1"/>
    <property type="molecule type" value="Genomic_DNA"/>
</dbReference>
<reference evidence="1 2" key="1">
    <citation type="journal article" date="2020" name="BMC Genomics">
        <title>Intraspecific diversification of the crop wild relative Brassica cretica Lam. using demographic model selection.</title>
        <authorList>
            <person name="Kioukis A."/>
            <person name="Michalopoulou V.A."/>
            <person name="Briers L."/>
            <person name="Pirintsos S."/>
            <person name="Studholme D.J."/>
            <person name="Pavlidis P."/>
            <person name="Sarris P.F."/>
        </authorList>
    </citation>
    <scope>NUCLEOTIDE SEQUENCE [LARGE SCALE GENOMIC DNA]</scope>
    <source>
        <strain evidence="2">cv. PFS-1207/04</strain>
    </source>
</reference>
<gene>
    <name evidence="1" type="ORF">DY000_02035873</name>
</gene>
<sequence>MWSTPLLVSTTGVFITVLKDVTAEQRYQLTTPILLVVVRHGCYDRLRVKLERRRTGMNVSLLMFLVVRNVEDVKDQAKIGHGHGKI</sequence>
<evidence type="ECO:0000313" key="2">
    <source>
        <dbReference type="Proteomes" id="UP000266723"/>
    </source>
</evidence>
<accession>A0ABQ7DWX7</accession>
<protein>
    <recommendedName>
        <fullName evidence="3">Secreted protein</fullName>
    </recommendedName>
</protein>
<name>A0ABQ7DWX7_BRACR</name>